<dbReference type="SFLD" id="SFLDS00003">
    <property type="entry name" value="Haloacid_Dehalogenase"/>
    <property type="match status" value="1"/>
</dbReference>
<dbReference type="PANTHER" id="PTHR18901:SF38">
    <property type="entry name" value="PSEUDOURIDINE-5'-PHOSPHATASE"/>
    <property type="match status" value="1"/>
</dbReference>
<dbReference type="EMBL" id="JACRSV010000001">
    <property type="protein sequence ID" value="MBC8559048.1"/>
    <property type="molecule type" value="Genomic_DNA"/>
</dbReference>
<dbReference type="InterPro" id="IPR006439">
    <property type="entry name" value="HAD-SF_hydro_IA"/>
</dbReference>
<dbReference type="Gene3D" id="1.10.150.240">
    <property type="entry name" value="Putative phosphatase, domain 2"/>
    <property type="match status" value="1"/>
</dbReference>
<dbReference type="InterPro" id="IPR023214">
    <property type="entry name" value="HAD_sf"/>
</dbReference>
<accession>A0A926I204</accession>
<dbReference type="InterPro" id="IPR036412">
    <property type="entry name" value="HAD-like_sf"/>
</dbReference>
<evidence type="ECO:0000313" key="2">
    <source>
        <dbReference type="Proteomes" id="UP000610760"/>
    </source>
</evidence>
<name>A0A926I204_9FIRM</name>
<reference evidence="1" key="1">
    <citation type="submission" date="2020-08" db="EMBL/GenBank/DDBJ databases">
        <title>Genome public.</title>
        <authorList>
            <person name="Liu C."/>
            <person name="Sun Q."/>
        </authorList>
    </citation>
    <scope>NUCLEOTIDE SEQUENCE</scope>
    <source>
        <strain evidence="1">NSJ-33</strain>
    </source>
</reference>
<dbReference type="Proteomes" id="UP000610760">
    <property type="component" value="Unassembled WGS sequence"/>
</dbReference>
<dbReference type="RefSeq" id="WP_249293941.1">
    <property type="nucleotide sequence ID" value="NZ_JACRSV010000001.1"/>
</dbReference>
<dbReference type="SUPFAM" id="SSF56784">
    <property type="entry name" value="HAD-like"/>
    <property type="match status" value="1"/>
</dbReference>
<evidence type="ECO:0000313" key="1">
    <source>
        <dbReference type="EMBL" id="MBC8559048.1"/>
    </source>
</evidence>
<dbReference type="Pfam" id="PF00702">
    <property type="entry name" value="Hydrolase"/>
    <property type="match status" value="1"/>
</dbReference>
<protein>
    <submittedName>
        <fullName evidence="1">HAD family phosphatase</fullName>
    </submittedName>
</protein>
<keyword evidence="2" id="KW-1185">Reference proteome</keyword>
<comment type="caution">
    <text evidence="1">The sequence shown here is derived from an EMBL/GenBank/DDBJ whole genome shotgun (WGS) entry which is preliminary data.</text>
</comment>
<dbReference type="AlphaFoldDB" id="A0A926I204"/>
<dbReference type="NCBIfam" id="TIGR01509">
    <property type="entry name" value="HAD-SF-IA-v3"/>
    <property type="match status" value="1"/>
</dbReference>
<gene>
    <name evidence="1" type="ORF">H8710_03075</name>
</gene>
<sequence length="226" mass="26020">MTCKGIIFDMDGTLLDSMGYWNRIGEYFLAYHKLPKDTDFIEKVSAMGVKELREYVNERYGFHYDKDSFYKDYHEVMEPIYMTMVKPKPYVREFLKYLKGRGIKTCIATATRHSTAEMVLRHLGLMDDIEFMISCSDVGAGKNRPDIYLKSCEMMGLSVSDTVVFEDVPMCIETAKKAGFKVVGVFDEYAPKGDNALAQKLSDRYIVSYDELLPYIKEEKNVSRAV</sequence>
<dbReference type="GO" id="GO:0016791">
    <property type="term" value="F:phosphatase activity"/>
    <property type="evidence" value="ECO:0007669"/>
    <property type="project" value="TreeGrafter"/>
</dbReference>
<dbReference type="PANTHER" id="PTHR18901">
    <property type="entry name" value="2-DEOXYGLUCOSE-6-PHOSPHATE PHOSPHATASE 2"/>
    <property type="match status" value="1"/>
</dbReference>
<dbReference type="Gene3D" id="3.40.50.1000">
    <property type="entry name" value="HAD superfamily/HAD-like"/>
    <property type="match status" value="1"/>
</dbReference>
<dbReference type="SFLD" id="SFLDG01129">
    <property type="entry name" value="C1.5:_HAD__Beta-PGM__Phosphata"/>
    <property type="match status" value="1"/>
</dbReference>
<organism evidence="1 2">
    <name type="scientific">Fumia xinanensis</name>
    <dbReference type="NCBI Taxonomy" id="2763659"/>
    <lineage>
        <taxon>Bacteria</taxon>
        <taxon>Bacillati</taxon>
        <taxon>Bacillota</taxon>
        <taxon>Clostridia</taxon>
        <taxon>Eubacteriales</taxon>
        <taxon>Oscillospiraceae</taxon>
        <taxon>Fumia</taxon>
    </lineage>
</organism>
<dbReference type="InterPro" id="IPR023198">
    <property type="entry name" value="PGP-like_dom2"/>
</dbReference>
<proteinExistence type="predicted"/>
<dbReference type="CDD" id="cd07505">
    <property type="entry name" value="HAD_BPGM-like"/>
    <property type="match status" value="1"/>
</dbReference>